<gene>
    <name evidence="4" type="ORF">AKO1_006967</name>
</gene>
<dbReference type="PANTHER" id="PTHR24020">
    <property type="entry name" value="COLLAGEN ALPHA"/>
    <property type="match status" value="1"/>
</dbReference>
<keyword evidence="5" id="KW-1185">Reference proteome</keyword>
<dbReference type="Gene3D" id="3.40.50.410">
    <property type="entry name" value="von Willebrand factor, type A domain"/>
    <property type="match status" value="1"/>
</dbReference>
<dbReference type="PANTHER" id="PTHR24020:SF84">
    <property type="entry name" value="VWFA DOMAIN-CONTAINING PROTEIN"/>
    <property type="match status" value="1"/>
</dbReference>
<feature type="compositionally biased region" description="Basic and acidic residues" evidence="1">
    <location>
        <begin position="314"/>
        <end position="356"/>
    </location>
</feature>
<feature type="compositionally biased region" description="Basic residues" evidence="1">
    <location>
        <begin position="298"/>
        <end position="313"/>
    </location>
</feature>
<dbReference type="InterPro" id="IPR036465">
    <property type="entry name" value="vWFA_dom_sf"/>
</dbReference>
<evidence type="ECO:0000313" key="4">
    <source>
        <dbReference type="EMBL" id="KAL0480751.1"/>
    </source>
</evidence>
<protein>
    <submittedName>
        <fullName evidence="4">COL22A1</fullName>
    </submittedName>
</protein>
<dbReference type="EMBL" id="JAOPGA020000687">
    <property type="protein sequence ID" value="KAL0480751.1"/>
    <property type="molecule type" value="Genomic_DNA"/>
</dbReference>
<feature type="compositionally biased region" description="Basic and acidic residues" evidence="1">
    <location>
        <begin position="400"/>
        <end position="458"/>
    </location>
</feature>
<evidence type="ECO:0000259" key="3">
    <source>
        <dbReference type="PROSITE" id="PS50234"/>
    </source>
</evidence>
<reference evidence="4 5" key="1">
    <citation type="submission" date="2024-03" db="EMBL/GenBank/DDBJ databases">
        <title>The Acrasis kona genome and developmental transcriptomes reveal deep origins of eukaryotic multicellular pathways.</title>
        <authorList>
            <person name="Sheikh S."/>
            <person name="Fu C.-J."/>
            <person name="Brown M.W."/>
            <person name="Baldauf S.L."/>
        </authorList>
    </citation>
    <scope>NUCLEOTIDE SEQUENCE [LARGE SCALE GENOMIC DNA]</scope>
    <source>
        <strain evidence="4 5">ATCC MYA-3509</strain>
    </source>
</reference>
<dbReference type="SMART" id="SM00327">
    <property type="entry name" value="VWA"/>
    <property type="match status" value="1"/>
</dbReference>
<evidence type="ECO:0000256" key="1">
    <source>
        <dbReference type="SAM" id="MobiDB-lite"/>
    </source>
</evidence>
<dbReference type="SUPFAM" id="SSF53300">
    <property type="entry name" value="vWA-like"/>
    <property type="match status" value="1"/>
</dbReference>
<feature type="signal peptide" evidence="2">
    <location>
        <begin position="1"/>
        <end position="17"/>
    </location>
</feature>
<feature type="compositionally biased region" description="Basic residues" evidence="1">
    <location>
        <begin position="388"/>
        <end position="399"/>
    </location>
</feature>
<dbReference type="Proteomes" id="UP001431209">
    <property type="component" value="Unassembled WGS sequence"/>
</dbReference>
<proteinExistence type="predicted"/>
<evidence type="ECO:0000313" key="5">
    <source>
        <dbReference type="Proteomes" id="UP001431209"/>
    </source>
</evidence>
<evidence type="ECO:0000256" key="2">
    <source>
        <dbReference type="SAM" id="SignalP"/>
    </source>
</evidence>
<feature type="domain" description="VWFA" evidence="3">
    <location>
        <begin position="29"/>
        <end position="206"/>
    </location>
</feature>
<dbReference type="CDD" id="cd00198">
    <property type="entry name" value="vWFA"/>
    <property type="match status" value="1"/>
</dbReference>
<dbReference type="PROSITE" id="PS50234">
    <property type="entry name" value="VWFA"/>
    <property type="match status" value="1"/>
</dbReference>
<sequence length="664" mass="73501">MKAVFLVLALLVLYTSAQVTQSSCKKLLDVAFVVDGSSSISRIDFEKYTKPFITNFISALPLDTVTQPNRISIVQVSSAQNTRLELPLTGNVKVINRAVQKLERLGGDSTDIAGGLRIAYNQLSTSVDLNHERVVILITDGRSSDKKQTTVEADRLKKDLKATLFTIGIGSGVSVADLDQLASLPVKSTSFHISLLKDIETLVNPIVNKSCGAPQQVTPKPTTAAPLTTLSPALDLDRAVLSADTTSASKKSSKKRSSKKTSSKKQSSEEKALKQIEKNLKKQKAQEKKAKREEEKHHATHKPKPSTRKPTRKPHADADSLRVSKIEKELQAEEQSEKKKQAEFENKELTKQEKLSQVHHKKKAEQAKKSAEEKQAKKEQAKKDRIAKLQKKKEQRKQRKEQEKKRKEEKLAKKKIELEAKRKLKAERAAKKAEENKIRQQKKIEQKKVKEELRKKRAEERRAKKQAERAQINKYKCKCPSVFKIRKLCGESGRKYASACHAKCRGDKLVKCPLCGKKPVCDKPDRVFQVGKEFVEKCEAPSTSAPTTSAPITTISAPTTSAPTTTTVAPTTSAPTTTTLAPTTSAPTTTLAPTTPAPTDEIVTVSSVTDESSISFSEQECKYKPRATNAKQQVCRSVQHNCVGGVCTTKLGVWKAQGNILYNH</sequence>
<feature type="compositionally biased region" description="Basic residues" evidence="1">
    <location>
        <begin position="251"/>
        <end position="263"/>
    </location>
</feature>
<organism evidence="4 5">
    <name type="scientific">Acrasis kona</name>
    <dbReference type="NCBI Taxonomy" id="1008807"/>
    <lineage>
        <taxon>Eukaryota</taxon>
        <taxon>Discoba</taxon>
        <taxon>Heterolobosea</taxon>
        <taxon>Tetramitia</taxon>
        <taxon>Eutetramitia</taxon>
        <taxon>Acrasidae</taxon>
        <taxon>Acrasis</taxon>
    </lineage>
</organism>
<dbReference type="AlphaFoldDB" id="A0AAW2YUY0"/>
<comment type="caution">
    <text evidence="4">The sequence shown here is derived from an EMBL/GenBank/DDBJ whole genome shotgun (WGS) entry which is preliminary data.</text>
</comment>
<feature type="chain" id="PRO_5043890112" evidence="2">
    <location>
        <begin position="18"/>
        <end position="664"/>
    </location>
</feature>
<accession>A0AAW2YUY0</accession>
<dbReference type="Pfam" id="PF00092">
    <property type="entry name" value="VWA"/>
    <property type="match status" value="1"/>
</dbReference>
<dbReference type="InterPro" id="IPR002035">
    <property type="entry name" value="VWF_A"/>
</dbReference>
<dbReference type="PRINTS" id="PR00453">
    <property type="entry name" value="VWFADOMAIN"/>
</dbReference>
<feature type="compositionally biased region" description="Basic and acidic residues" evidence="1">
    <location>
        <begin position="266"/>
        <end position="297"/>
    </location>
</feature>
<dbReference type="InterPro" id="IPR050525">
    <property type="entry name" value="ECM_Assembly_Org"/>
</dbReference>
<name>A0AAW2YUY0_9EUKA</name>
<feature type="compositionally biased region" description="Basic and acidic residues" evidence="1">
    <location>
        <begin position="364"/>
        <end position="387"/>
    </location>
</feature>
<feature type="region of interest" description="Disordered" evidence="1">
    <location>
        <begin position="541"/>
        <end position="598"/>
    </location>
</feature>
<keyword evidence="2" id="KW-0732">Signal</keyword>
<feature type="region of interest" description="Disordered" evidence="1">
    <location>
        <begin position="242"/>
        <end position="458"/>
    </location>
</feature>